<evidence type="ECO:0000313" key="3">
    <source>
        <dbReference type="Proteomes" id="UP000198647"/>
    </source>
</evidence>
<reference evidence="2 3" key="1">
    <citation type="submission" date="2016-10" db="EMBL/GenBank/DDBJ databases">
        <authorList>
            <person name="Varghese N."/>
            <person name="Submissions S."/>
        </authorList>
    </citation>
    <scope>NUCLEOTIDE SEQUENCE [LARGE SCALE GENOMIC DNA]</scope>
    <source>
        <strain evidence="2 3">DSM 20748</strain>
    </source>
</reference>
<organism evidence="2 3">
    <name type="scientific">Salimicrobium album</name>
    <dbReference type="NCBI Taxonomy" id="50717"/>
    <lineage>
        <taxon>Bacteria</taxon>
        <taxon>Bacillati</taxon>
        <taxon>Bacillota</taxon>
        <taxon>Bacilli</taxon>
        <taxon>Bacillales</taxon>
        <taxon>Bacillaceae</taxon>
        <taxon>Salimicrobium</taxon>
    </lineage>
</organism>
<proteinExistence type="predicted"/>
<evidence type="ECO:0000259" key="1">
    <source>
        <dbReference type="Pfam" id="PF13649"/>
    </source>
</evidence>
<dbReference type="Gene3D" id="3.40.50.150">
    <property type="entry name" value="Vaccinia Virus protein VP39"/>
    <property type="match status" value="1"/>
</dbReference>
<gene>
    <name evidence="2" type="ORF">SAMN04488081_1524</name>
</gene>
<dbReference type="InterPro" id="IPR029063">
    <property type="entry name" value="SAM-dependent_MTases_sf"/>
</dbReference>
<dbReference type="Pfam" id="PF13649">
    <property type="entry name" value="Methyltransf_25"/>
    <property type="match status" value="1"/>
</dbReference>
<evidence type="ECO:0000313" key="2">
    <source>
        <dbReference type="EMBL" id="SDX86185.1"/>
    </source>
</evidence>
<accession>A0A1H3F5K2</accession>
<dbReference type="SUPFAM" id="SSF53335">
    <property type="entry name" value="S-adenosyl-L-methionine-dependent methyltransferases"/>
    <property type="match status" value="1"/>
</dbReference>
<protein>
    <submittedName>
        <fullName evidence="2">Tellurite resistance protein TehB</fullName>
    </submittedName>
</protein>
<keyword evidence="3" id="KW-1185">Reference proteome</keyword>
<dbReference type="InterPro" id="IPR041698">
    <property type="entry name" value="Methyltransf_25"/>
</dbReference>
<dbReference type="EMBL" id="FNOS01000003">
    <property type="protein sequence ID" value="SDX86185.1"/>
    <property type="molecule type" value="Genomic_DNA"/>
</dbReference>
<name>A0A1H3F5K2_9BACI</name>
<sequence length="200" mass="22863">MTDWDQRFNESEFIYGTEVNEFIKNHYDYIEEGGHIGCFAEGEGRNAVFLAEEGHPVTAYDNSEVGIEKMKRLADEREVYVEGLHKDLTQEKTGENIYDGAVMVFGHVPKEDQSFLMANVRDSVKTGGAILIEVYSEEQINYKTGGPPTREAMYRPEDMLEWFRDDKILHFYYGEANRVEGARHTGLGHVIQLIAVKESV</sequence>
<comment type="caution">
    <text evidence="2">The sequence shown here is derived from an EMBL/GenBank/DDBJ whole genome shotgun (WGS) entry which is preliminary data.</text>
</comment>
<dbReference type="Proteomes" id="UP000198647">
    <property type="component" value="Unassembled WGS sequence"/>
</dbReference>
<dbReference type="RefSeq" id="WP_093106832.1">
    <property type="nucleotide sequence ID" value="NZ_FNOS01000003.1"/>
</dbReference>
<feature type="domain" description="Methyltransferase" evidence="1">
    <location>
        <begin position="40"/>
        <end position="128"/>
    </location>
</feature>